<keyword evidence="2" id="KW-1185">Reference proteome</keyword>
<protein>
    <submittedName>
        <fullName evidence="1">Uncharacterized protein</fullName>
    </submittedName>
</protein>
<sequence>MYAKCKDLGASIRVFDGNWKKNLISWRIMIRSCVENDCTRKALGFFSLMQFRCFEPDETMIGHILVALLQLEETTFGLSFHCYILKKGFLNFSFLGTSLLHMYAKFGELGMARNLFDQLIHKDLIAWSAMISVYAQGGQPYNALTTFKQMQLKNEKPNEFTFVSLLLACSSVGAQELGESWSWFHSMKEKYDITPKLSHYACMVDLLSHQGKVEEALEFVKKMPVKPDKRIWGTLISGCRLVRGSIEIAEYVVE</sequence>
<organism evidence="1 2">
    <name type="scientific">Pistacia atlantica</name>
    <dbReference type="NCBI Taxonomy" id="434234"/>
    <lineage>
        <taxon>Eukaryota</taxon>
        <taxon>Viridiplantae</taxon>
        <taxon>Streptophyta</taxon>
        <taxon>Embryophyta</taxon>
        <taxon>Tracheophyta</taxon>
        <taxon>Spermatophyta</taxon>
        <taxon>Magnoliopsida</taxon>
        <taxon>eudicotyledons</taxon>
        <taxon>Gunneridae</taxon>
        <taxon>Pentapetalae</taxon>
        <taxon>rosids</taxon>
        <taxon>malvids</taxon>
        <taxon>Sapindales</taxon>
        <taxon>Anacardiaceae</taxon>
        <taxon>Pistacia</taxon>
    </lineage>
</organism>
<accession>A0ACC1C9C9</accession>
<name>A0ACC1C9C9_9ROSI</name>
<dbReference type="EMBL" id="CM047897">
    <property type="protein sequence ID" value="KAJ0112140.1"/>
    <property type="molecule type" value="Genomic_DNA"/>
</dbReference>
<dbReference type="Proteomes" id="UP001164250">
    <property type="component" value="Chromosome 1"/>
</dbReference>
<gene>
    <name evidence="1" type="ORF">Patl1_00448</name>
</gene>
<evidence type="ECO:0000313" key="2">
    <source>
        <dbReference type="Proteomes" id="UP001164250"/>
    </source>
</evidence>
<evidence type="ECO:0000313" key="1">
    <source>
        <dbReference type="EMBL" id="KAJ0112140.1"/>
    </source>
</evidence>
<comment type="caution">
    <text evidence="1">The sequence shown here is derived from an EMBL/GenBank/DDBJ whole genome shotgun (WGS) entry which is preliminary data.</text>
</comment>
<proteinExistence type="predicted"/>
<reference evidence="2" key="1">
    <citation type="journal article" date="2023" name="G3 (Bethesda)">
        <title>Genome assembly and association tests identify interacting loci associated with vigor, precocity, and sex in interspecific pistachio rootstocks.</title>
        <authorList>
            <person name="Palmer W."/>
            <person name="Jacygrad E."/>
            <person name="Sagayaradj S."/>
            <person name="Cavanaugh K."/>
            <person name="Han R."/>
            <person name="Bertier L."/>
            <person name="Beede B."/>
            <person name="Kafkas S."/>
            <person name="Golino D."/>
            <person name="Preece J."/>
            <person name="Michelmore R."/>
        </authorList>
    </citation>
    <scope>NUCLEOTIDE SEQUENCE [LARGE SCALE GENOMIC DNA]</scope>
</reference>